<protein>
    <submittedName>
        <fullName evidence="1">Uncharacterized protein</fullName>
    </submittedName>
</protein>
<evidence type="ECO:0000313" key="2">
    <source>
        <dbReference type="Proteomes" id="UP000051451"/>
    </source>
</evidence>
<name>A0A0R1VLS5_9LACO</name>
<accession>A0A0R1VLS5</accession>
<evidence type="ECO:0000313" key="1">
    <source>
        <dbReference type="EMBL" id="KRM06782.1"/>
    </source>
</evidence>
<dbReference type="PATRIC" id="fig|1423750.3.peg.494"/>
<dbReference type="AlphaFoldDB" id="A0A0R1VLS5"/>
<comment type="caution">
    <text evidence="1">The sequence shown here is derived from an EMBL/GenBank/DDBJ whole genome shotgun (WGS) entry which is preliminary data.</text>
</comment>
<dbReference type="Proteomes" id="UP000051451">
    <property type="component" value="Unassembled WGS sequence"/>
</dbReference>
<dbReference type="EMBL" id="AZGB01000011">
    <property type="protein sequence ID" value="KRM06782.1"/>
    <property type="molecule type" value="Genomic_DNA"/>
</dbReference>
<keyword evidence="2" id="KW-1185">Reference proteome</keyword>
<gene>
    <name evidence="1" type="ORF">FC89_GL000481</name>
</gene>
<proteinExistence type="predicted"/>
<sequence>MCLTTHERWNKIVDITVIQKKYLVNLKKVLTWNNNVGIILNVVELQKLIVSSDVGN</sequence>
<organism evidence="1 2">
    <name type="scientific">Liquorilactobacillus ghanensis DSM 18630</name>
    <dbReference type="NCBI Taxonomy" id="1423750"/>
    <lineage>
        <taxon>Bacteria</taxon>
        <taxon>Bacillati</taxon>
        <taxon>Bacillota</taxon>
        <taxon>Bacilli</taxon>
        <taxon>Lactobacillales</taxon>
        <taxon>Lactobacillaceae</taxon>
        <taxon>Liquorilactobacillus</taxon>
    </lineage>
</organism>
<reference evidence="1 2" key="1">
    <citation type="journal article" date="2015" name="Genome Announc.">
        <title>Expanding the biotechnology potential of lactobacilli through comparative genomics of 213 strains and associated genera.</title>
        <authorList>
            <person name="Sun Z."/>
            <person name="Harris H.M."/>
            <person name="McCann A."/>
            <person name="Guo C."/>
            <person name="Argimon S."/>
            <person name="Zhang W."/>
            <person name="Yang X."/>
            <person name="Jeffery I.B."/>
            <person name="Cooney J.C."/>
            <person name="Kagawa T.F."/>
            <person name="Liu W."/>
            <person name="Song Y."/>
            <person name="Salvetti E."/>
            <person name="Wrobel A."/>
            <person name="Rasinkangas P."/>
            <person name="Parkhill J."/>
            <person name="Rea M.C."/>
            <person name="O'Sullivan O."/>
            <person name="Ritari J."/>
            <person name="Douillard F.P."/>
            <person name="Paul Ross R."/>
            <person name="Yang R."/>
            <person name="Briner A.E."/>
            <person name="Felis G.E."/>
            <person name="de Vos W.M."/>
            <person name="Barrangou R."/>
            <person name="Klaenhammer T.R."/>
            <person name="Caufield P.W."/>
            <person name="Cui Y."/>
            <person name="Zhang H."/>
            <person name="O'Toole P.W."/>
        </authorList>
    </citation>
    <scope>NUCLEOTIDE SEQUENCE [LARGE SCALE GENOMIC DNA]</scope>
    <source>
        <strain evidence="1 2">DSM 18630</strain>
    </source>
</reference>